<reference evidence="1 2" key="1">
    <citation type="submission" date="2022-08" db="EMBL/GenBank/DDBJ databases">
        <title>novel species in genus Aeromicrobium.</title>
        <authorList>
            <person name="Ye L."/>
        </authorList>
    </citation>
    <scope>NUCLEOTIDE SEQUENCE [LARGE SCALE GENOMIC DNA]</scope>
    <source>
        <strain evidence="2">zg-Y1379</strain>
    </source>
</reference>
<gene>
    <name evidence="1" type="ORF">NQV15_08995</name>
</gene>
<sequence>MVTNTRRAAHDSEGPKGVELNPIIAGGLFIESADKNMVEHPQTASAFLADLREEVTYLEALTGPMPTEGQRSGFHH</sequence>
<evidence type="ECO:0000313" key="2">
    <source>
        <dbReference type="Proteomes" id="UP001316184"/>
    </source>
</evidence>
<dbReference type="Proteomes" id="UP001316184">
    <property type="component" value="Chromosome"/>
</dbReference>
<dbReference type="EMBL" id="CP102173">
    <property type="protein sequence ID" value="UUP15432.1"/>
    <property type="molecule type" value="Genomic_DNA"/>
</dbReference>
<protein>
    <submittedName>
        <fullName evidence="1">Uncharacterized protein</fullName>
    </submittedName>
</protein>
<evidence type="ECO:0000313" key="1">
    <source>
        <dbReference type="EMBL" id="UUP15432.1"/>
    </source>
</evidence>
<organism evidence="1 2">
    <name type="scientific">Aeromicrobium wangtongii</name>
    <dbReference type="NCBI Taxonomy" id="2969247"/>
    <lineage>
        <taxon>Bacteria</taxon>
        <taxon>Bacillati</taxon>
        <taxon>Actinomycetota</taxon>
        <taxon>Actinomycetes</taxon>
        <taxon>Propionibacteriales</taxon>
        <taxon>Nocardioidaceae</taxon>
        <taxon>Aeromicrobium</taxon>
    </lineage>
</organism>
<accession>A0ABY5MFA5</accession>
<proteinExistence type="predicted"/>
<dbReference type="RefSeq" id="WP_232399484.1">
    <property type="nucleotide sequence ID" value="NZ_CP102173.1"/>
</dbReference>
<name>A0ABY5MFA5_9ACTN</name>
<keyword evidence="2" id="KW-1185">Reference proteome</keyword>